<dbReference type="RefSeq" id="WP_319807843.1">
    <property type="nucleotide sequence ID" value="NZ_CP107052.1"/>
</dbReference>
<keyword evidence="1" id="KW-0812">Transmembrane</keyword>
<evidence type="ECO:0000313" key="2">
    <source>
        <dbReference type="EMBL" id="UYH52253.1"/>
    </source>
</evidence>
<protein>
    <submittedName>
        <fullName evidence="2">AsmA-like C-terminal region-containing protein</fullName>
    </submittedName>
</protein>
<feature type="transmembrane region" description="Helical" evidence="1">
    <location>
        <begin position="20"/>
        <end position="40"/>
    </location>
</feature>
<dbReference type="Proteomes" id="UP001163831">
    <property type="component" value="Chromosome"/>
</dbReference>
<gene>
    <name evidence="2" type="ORF">N5W20_05560</name>
</gene>
<sequence>MERGTPASVKAGTSSFWRRALYGALVIAALFAMGIIYLVIQFRSGPVDVTPIISRFFPISIERSLLRGPPAGRLSAARFRIGWRSPAHGLPSGLGVWADDLKIIGRDGDVLVSAQHAYMRLLPRYLLHKRFRPVTLIADHGFVKLRFFEDGDLDLDWPDARRHMYLIPPFSLRLLHELKIDHVSVSLLDSASGKLLSLDAAQGALARAYTGHYTLSWDGALEGGVRAGPQNLGHISITTHSLPDGSIWRGILPMQNLADLQNFLPAAANWQMPATLTGAIALRTHGPAMMVLPDSQIHLTRIDGEVKLGSGHIQQKNGPALSLGGGTAAITASPPDTASNAGRPLLSMLRRKNGADDAARLILSHLSLQMRGADGKMHDVTAQGQLNLDHFAAPKNIDGDIHAALPGPIQIPQLMTIWPMQFIPPVRLWVGQNLTQGRAEGLDVTAQLASPNGFDKLDIAGLEGKWHVRDATLFWKRPIPPGIHLDADLSITQKDALDIAFLRGWQTSRLVSSSDGPGGQSGRSLRLKSGHMRINGLFDASQIADLKLNLVGDLSGFINVLSEPELKLLKGKKLPFTKPSGQVDAQLAMQFPLDSDASPDAFRADIKAAFQKVELQNLVLGQSVSGVSGHLVATQSQMKLDAKGAFGPLPTQVHVNLLFMPKGASDQAESFDAQSIVTPGDLRKILPDAEFWFQGHALLKSHYAATEDGHASLQTSLDLRDAGISIPLWQKPLGMAAKAMAEVKFHNRVITDLPRFAITGDNIDVSGWGQTAQGKISVLTLDKMRLAGSSGTGRIVFPARHETPVDARLRLSTLDITPWLQKPRNAASHKAAQETPKAHPVSREAAHWQASLRANDVIYHGRAIYRDLQITSAGQGIRVRRGTLYAGGVSPLSAELTPQGQRAHLQIHVQNLGGSLENLAIYDRLEGGHLAFDGVTEGDCCQALPRMRGHLDVGAFNFRKPPRLLQTLAHAALVDWSKTNPQRFALDRLHAKLTIDPSQILIEDGYFGNRALGATLRGLIDLRREKLDLHGTVVPAFGFNAILGRFPKLGHLFSPEKEGGVFAATYVITGDFKDPHLVANPFSVFLPGVIRSFNE</sequence>
<keyword evidence="3" id="KW-1185">Reference proteome</keyword>
<organism evidence="2 3">
    <name type="scientific">Candidatus Kirkpatrickella diaphorinae</name>
    <dbReference type="NCBI Taxonomy" id="2984322"/>
    <lineage>
        <taxon>Bacteria</taxon>
        <taxon>Pseudomonadati</taxon>
        <taxon>Pseudomonadota</taxon>
        <taxon>Alphaproteobacteria</taxon>
        <taxon>Acetobacterales</taxon>
        <taxon>Acetobacteraceae</taxon>
        <taxon>Candidatus Kirkpatrickella</taxon>
    </lineage>
</organism>
<keyword evidence="1" id="KW-0472">Membrane</keyword>
<keyword evidence="1" id="KW-1133">Transmembrane helix</keyword>
<evidence type="ECO:0000313" key="3">
    <source>
        <dbReference type="Proteomes" id="UP001163831"/>
    </source>
</evidence>
<evidence type="ECO:0000256" key="1">
    <source>
        <dbReference type="SAM" id="Phobius"/>
    </source>
</evidence>
<accession>A0ABY6GMY0</accession>
<dbReference type="EMBL" id="CP107052">
    <property type="protein sequence ID" value="UYH52253.1"/>
    <property type="molecule type" value="Genomic_DNA"/>
</dbReference>
<name>A0ABY6GMY0_9PROT</name>
<proteinExistence type="predicted"/>
<reference evidence="2" key="1">
    <citation type="submission" date="2022-10" db="EMBL/GenBank/DDBJ databases">
        <title>Candidatus Kirkpatrella diaphorinas gen. nov., sp. nov., an uncultured endosymbiont identified in a population of Diaphorina citri from Hawaii.</title>
        <authorList>
            <person name="Henry E.M."/>
            <person name="Carlson C.R."/>
            <person name="Kuo Y.-W."/>
        </authorList>
    </citation>
    <scope>NUCLEOTIDE SEQUENCE</scope>
    <source>
        <strain evidence="2">CADCRV1</strain>
    </source>
</reference>